<dbReference type="Pfam" id="PF09136">
    <property type="entry name" value="Glucodextran_B"/>
    <property type="match status" value="1"/>
</dbReference>
<dbReference type="SUPFAM" id="SSF49464">
    <property type="entry name" value="Carboxypeptidase regulatory domain-like"/>
    <property type="match status" value="1"/>
</dbReference>
<feature type="region of interest" description="Disordered" evidence="2">
    <location>
        <begin position="3833"/>
        <end position="3852"/>
    </location>
</feature>
<dbReference type="Proteomes" id="UP001476282">
    <property type="component" value="Unassembled WGS sequence"/>
</dbReference>
<dbReference type="PANTHER" id="PTHR46580">
    <property type="entry name" value="SENSOR KINASE-RELATED"/>
    <property type="match status" value="1"/>
</dbReference>
<feature type="compositionally biased region" description="Low complexity" evidence="2">
    <location>
        <begin position="3843"/>
        <end position="3852"/>
    </location>
</feature>
<evidence type="ECO:0000259" key="3">
    <source>
        <dbReference type="PROSITE" id="PS50853"/>
    </source>
</evidence>
<evidence type="ECO:0000256" key="1">
    <source>
        <dbReference type="ARBA" id="ARBA00022729"/>
    </source>
</evidence>
<dbReference type="CDD" id="cd00081">
    <property type="entry name" value="Hint"/>
    <property type="match status" value="1"/>
</dbReference>
<dbReference type="Pfam" id="PF07705">
    <property type="entry name" value="CARDB"/>
    <property type="match status" value="1"/>
</dbReference>
<dbReference type="Gene3D" id="2.170.16.10">
    <property type="entry name" value="Hedgehog/Intein (Hint) domain"/>
    <property type="match status" value="1"/>
</dbReference>
<dbReference type="PANTHER" id="PTHR46580:SF4">
    <property type="entry name" value="ATP_GTP-BINDING PROTEIN"/>
    <property type="match status" value="1"/>
</dbReference>
<evidence type="ECO:0000313" key="4">
    <source>
        <dbReference type="EMBL" id="GAA5482918.1"/>
    </source>
</evidence>
<dbReference type="InterPro" id="IPR028994">
    <property type="entry name" value="Integrin_alpha_N"/>
</dbReference>
<reference evidence="4 5" key="1">
    <citation type="submission" date="2024-02" db="EMBL/GenBank/DDBJ databases">
        <title>Haloferula sargassicola NBRC 104335.</title>
        <authorList>
            <person name="Ichikawa N."/>
            <person name="Katano-Makiyama Y."/>
            <person name="Hidaka K."/>
        </authorList>
    </citation>
    <scope>NUCLEOTIDE SEQUENCE [LARGE SCALE GENOMIC DNA]</scope>
    <source>
        <strain evidence="4 5">NBRC 104335</strain>
    </source>
</reference>
<dbReference type="Gene3D" id="2.60.40.1220">
    <property type="match status" value="1"/>
</dbReference>
<dbReference type="SMART" id="SM00060">
    <property type="entry name" value="FN3"/>
    <property type="match status" value="4"/>
</dbReference>
<dbReference type="SUPFAM" id="SSF51294">
    <property type="entry name" value="Hedgehog/intein (Hint) domain"/>
    <property type="match status" value="1"/>
</dbReference>
<dbReference type="InterPro" id="IPR044060">
    <property type="entry name" value="Bacterial_rp_domain"/>
</dbReference>
<dbReference type="InterPro" id="IPR008969">
    <property type="entry name" value="CarboxyPept-like_regulatory"/>
</dbReference>
<dbReference type="PROSITE" id="PS50853">
    <property type="entry name" value="FN3"/>
    <property type="match status" value="2"/>
</dbReference>
<comment type="caution">
    <text evidence="4">The sequence shown here is derived from an EMBL/GenBank/DDBJ whole genome shotgun (WGS) entry which is preliminary data.</text>
</comment>
<feature type="domain" description="Fibronectin type-III" evidence="3">
    <location>
        <begin position="1500"/>
        <end position="1600"/>
    </location>
</feature>
<protein>
    <recommendedName>
        <fullName evidence="3">Fibronectin type-III domain-containing protein</fullName>
    </recommendedName>
</protein>
<dbReference type="Gene3D" id="2.60.120.380">
    <property type="match status" value="4"/>
</dbReference>
<dbReference type="InterPro" id="IPR036116">
    <property type="entry name" value="FN3_sf"/>
</dbReference>
<dbReference type="InterPro" id="IPR011050">
    <property type="entry name" value="Pectin_lyase_fold/virulence"/>
</dbReference>
<dbReference type="InterPro" id="IPR011635">
    <property type="entry name" value="CARDB"/>
</dbReference>
<dbReference type="SUPFAM" id="SSF49265">
    <property type="entry name" value="Fibronectin type III"/>
    <property type="match status" value="1"/>
</dbReference>
<gene>
    <name evidence="4" type="ORF">Hsar01_02144</name>
</gene>
<dbReference type="InterPro" id="IPR013783">
    <property type="entry name" value="Ig-like_fold"/>
</dbReference>
<dbReference type="Pfam" id="PF13517">
    <property type="entry name" value="FG-GAP_3"/>
    <property type="match status" value="3"/>
</dbReference>
<dbReference type="InterPro" id="IPR014755">
    <property type="entry name" value="Cu-Rt/internalin_Ig-like"/>
</dbReference>
<dbReference type="InterPro" id="IPR013517">
    <property type="entry name" value="FG-GAP"/>
</dbReference>
<evidence type="ECO:0000313" key="5">
    <source>
        <dbReference type="Proteomes" id="UP001476282"/>
    </source>
</evidence>
<dbReference type="Gene3D" id="2.60.40.10">
    <property type="entry name" value="Immunoglobulins"/>
    <property type="match status" value="8"/>
</dbReference>
<accession>A0ABP9UMW5</accession>
<dbReference type="CDD" id="cd00063">
    <property type="entry name" value="FN3"/>
    <property type="match status" value="1"/>
</dbReference>
<organism evidence="4 5">
    <name type="scientific">Haloferula sargassicola</name>
    <dbReference type="NCBI Taxonomy" id="490096"/>
    <lineage>
        <taxon>Bacteria</taxon>
        <taxon>Pseudomonadati</taxon>
        <taxon>Verrucomicrobiota</taxon>
        <taxon>Verrucomicrobiia</taxon>
        <taxon>Verrucomicrobiales</taxon>
        <taxon>Verrucomicrobiaceae</taxon>
        <taxon>Haloferula</taxon>
    </lineage>
</organism>
<name>A0ABP9UMW5_9BACT</name>
<dbReference type="InterPro" id="IPR003961">
    <property type="entry name" value="FN3_dom"/>
</dbReference>
<keyword evidence="5" id="KW-1185">Reference proteome</keyword>
<feature type="domain" description="Fibronectin type-III" evidence="3">
    <location>
        <begin position="1601"/>
        <end position="1705"/>
    </location>
</feature>
<dbReference type="Pfam" id="PF18998">
    <property type="entry name" value="Flg_new_2"/>
    <property type="match status" value="2"/>
</dbReference>
<dbReference type="SUPFAM" id="SSF51126">
    <property type="entry name" value="Pectin lyase-like"/>
    <property type="match status" value="1"/>
</dbReference>
<dbReference type="Pfam" id="PF17957">
    <property type="entry name" value="Big_7"/>
    <property type="match status" value="1"/>
</dbReference>
<dbReference type="InterPro" id="IPR036844">
    <property type="entry name" value="Hint_dom_sf"/>
</dbReference>
<dbReference type="EMBL" id="BAABRI010000010">
    <property type="protein sequence ID" value="GAA5482918.1"/>
    <property type="molecule type" value="Genomic_DNA"/>
</dbReference>
<dbReference type="Gene3D" id="2.130.10.130">
    <property type="entry name" value="Integrin alpha, N-terminal"/>
    <property type="match status" value="1"/>
</dbReference>
<keyword evidence="1" id="KW-0732">Signal</keyword>
<sequence>MALIDFDKDGLTDIVAAARSVDGIVLLQNTSTPGSLSFTRLTDLPAGDDPLNIAVGDFNEDLWPDLAVSNYGTNSSTGRSITLLLNDQAGGFTPTTLEQGNLRPYGLATADFNKDHHLDLVAGDIENGDRIAVLLGNGDGTFGAIASYPYPDGWDASEILPGDFDQDGNLDFAVTRANYDSTVLAIYPGVGDGTFGERVDLDIGSGYYIWHGITGDFTGDGWPDLVLGSLRTTFFLQNRADGTFGFHVSRLYGDNSYTYGATLGDFNGDGTPDILVTDENDSLLRLLAGNGTHPLAGDDTNPVTGLTHGYGRGYLSDGNDTDNFKFTARAGQLVSLSSDTRALSGTTRLRYLLYDALGNLLIDVQGGDVNNGQATIPRDGTYYVRVQPWNGDYNTEYRFRLTLGPVGAGQMESETNDQISQADGLTLALSGNQRSGRIYGLIDTDDSSGDWFSLGNLSAGTEVRVRLDLPSTTTLGSYTLNLRRSNNTVVATSSDAELVHTIPAGEDDAYYVQLSATGRGMMAEYFANVSITDLIPPSIVGDTLPDPDSTGLIQTFALTFNKDMSAATVTNPANYSLVWNGPDQTPATGDDVSMPIQPSSYSSGLTASYTIIGSPLQPGGYQFRVNGLKDVFGNLIPVPYERSFTILGPGGYQTEQENNNNGASATLLVLNEDLVGYRTTNARGILTGSDNSDYWAFDAVAGEQLVLESYLPGNGNRIRHLLYDPDGGLILDANPNNGDLEGRAPMVLSKTGRYVLHVTDWNSIRSEYRFRVSLIGDAIDYESEPNGSLPEADPLTFTQANGIDGATVGGFVSTPTQLDYFNLGNIPAGTTVFLSVRKPQGSTLVPIVGIYDEGGFLKAEVGGNNDDDHSEVQITTTGTYYALMRANIGSSGINGDYLLDVRSLPTGNINFPNLRVTRLDDLAATGLRTGDTATVSYDVTNGGNLSTGVANWVDRIVLSGNNVYGDGDDLQLAVVPHAGALDPGGSYTVNQPVTLPDGYPGDFHIIVATDSANAVDEILQEGDNTLATANPFNVQLQDYPDLVIEDLAISAPDAFGNYDISWNLANRGTGSAPAGHTVNLRVLNTTGSQVIFDQDIAVAQVLNAGETLAQSQVVTANNPGFHLVTVVADADLDLYEYGTNGHGPAEQNSVQDSFQIFNFFDITVAASPAAGGSVGGGGNFRDGVEATVTATPNTSVLPYRFINWTENGQFASASPTYTFTVHADRNLVAVFGLPQYQITASPTPAAGGSIAGTGTYELNATATLTANPAPGYLFDYWEEGGLNIGSANPLSFSVNSGRSFIAHFAEANPQHVVSIVTSPPGLVSIPGGGTYDNGQTLNITAPASIEDGDTEHLFEKFLLNGVHLNTSPTLTKTFSTLDPATMTYTAVYKDRSLRPVLASVSTNYGNLVPAVPDVRFTLTFDRDMNPAVMPVLSLTSSTAATIPTVPSGSWTNARTYVSGNTDFSGDSAGAFTLNVSAATDAQGRVMEADASFGFTVDALPPENPTLVLDGTTSSTATISWNGYTAPADLNGFRYYLETAPFTTVNGLVAVNGAGAAARSYTFRNLMPDVDYHVAVVALDFAGNANPEVTPLTFRLDTELPPAVSPILERPGIASARLDWSSYDRDLIGLEGFRIYVSESDFSSVSGMTPEVDLAADVTEYLFEGLDRTRDYYFAVVAYNRNDEQTDAVSPVMWSDPLSGTLTEDFSIGGADSVIPIYESLVLSGGANLTLAPGTTLTFAPGTSLTVETGTLTAEGTALLPIHFTSEGEFADPPTAARGDWAGLILNDGSSSLSHVWVRFGSGLQVGNGSPTLSNIYAVQNSGAGLLVSGTGDVTATSCYLVYNQTGASTTDTGQLDLSQSVLKSNSSGNASQAGGSTFVAQNNWWGNTSPSGISGTVDSSSPLAQEPILGAAFQVKGGLAQTPSRPITLFIQSANGIGYRFSENSAFPVAIFEDLFAADDDFRVSPYGFELPFTLSPGAGLKTVYAQLRSETDTASSTLSTSISLVTDGPVIQTFSLADGAVIGRPLRVTATASAPRGLTSIEFLVGGSVVARSTNSPLDFLWDPRSLPQGPVRVEAKATDRYGATSSRAVNIVVSPGPPVAPVITSPVNGAITNASPVTVTGTAEPGISLTLKRNGEVITNSATAALNGSFSIPNVPLVEGANSLVVTASDFVGSSASQPVSLIYDSGPPAAPVLDTIERANGGVLVNWIFQGGEQPASYRLYWNATAFTNPDNATGSSAPVTTTGGNFTLPDGIWFVGVAAFDGAGNRSPISNLIQFGIDYTAPTLTVSYDRPMPVGPGNLLVQVESNEPLANVPTLTIQPAGGLDRISVTLTQQESTRYTGTYVVDPQFSRSGTATVRVSARDLAGNVRTNVAPQGPALVLDVTKPTAVVSLDRPVPVQTVSPQTLSVGLTLSEPPAPGTTPSLEFEPPVGSRMAITLDGAGTAWSGQLTVNAAMGNGDGFFRFAGSDAAGNQGTVVTSGEVLELYNTSAPPPPEDPPVISGVILSGGRIRIDWQAVDRADSYKLYREAGSAGGTPTLLVESGIEALTYTDLPPADGIYRYAVVASLRGSDGPASGVLVAESDRVPPEKATAFSVQLLARGVEISFAAPASGEIPAKYRVYRGATMIRELSSPAMVTDYPPRGSHDYTVATVDQYGNENPTDPITVELLVSPVADLHLHAKKGSANSLTWTSNDGTVVGYNIYRNGVKQNGAPLAPAAFVDPLGLAGRPVTYEVSAVNGAGNESPRRQLTVYPLDLAGYLNRDSLGRESASFIGFFDKLQLDVRNLASTGAVAIEGMEINRTVTGEDDMTQDNALALNIAPGATGSTEVVIPAPLTAGVSQTFQVILEGATDSGGSRVTYEFQFAKSVARGGANAAALSTTDIPVAGGYASVQVTLQNFGGATMDVVLGRAGGLQPGDVAIVVRDANGEIVSRQAYTGIGAQGLLTFPDGTLVARIPAGGTYTFVVPNVLVPESLGEQGLGATFAIEVGGLYSGFGSSTSVSQTPLIQGSTFSSLVETPYYANLVTDQDRYANEEDIVITGQAINRQSGLPEPNVPLRIGFGIRSYVLYQEVTTDENGDYTFSYRPPQGFGGAIRLWAAHPDVADQLNQKTIEYRRFYIVPGGGRVVMSKNDTLDLSLKLVNPADLPLSDIHISSRSYISEDSSEVEIDSLHYEVLTPGPINLEPFGSTTIDIRATADIDAPDSAISEIYMTSAENASATFEAHLSLKPAIPALSFVSPAVGYVDMSVNKGEIVSREVVLTNDGLRPLEGVEVIPPANLPWMDVNLPRDSQDRILLPDIPVGGTLRFTVVYAPPQDTALGLYDDFMLIRGSNLQSDFQVNLFAQVTSAERGGVMFYVDNIFAEAVPNAKIRLRNPNLRQEIGPFYTDSLGEVTIPDLQEGSWSYQISASGHTTTTGVFDITPGQTELVDVRLSKSLVTVEFSVTPKPFTDRYEITIEQTFETRVPVPVLIMDPPATQLYNIQDYAEGTIMINVKNEGLASLFEVVIQGQTAPYGSFIPMISYIPELHAQESIQVPFKYTFDLRNRNGGSGASPSGYGCPGLDGLAKAYEVAAEIDKNTSLPSTGNEGIDFCAGVFLNPFPSATGLVALSSGLACCPDGAAMAAGAHALLVGYSAASFATGIVTNLQAFVGCAIGAQFGGLFGGSGGGATGGGGPARGTGTFNGSGAGCFVSGTLVEMAQGPPKPIEAILSGDLIKTGDDANAVVEQMLTRESDDVYEVTLRPVVFGDAENEKTLTGTGNHYIWTDHAGWLRLDKLKPGDRLHYTGGELYEITGIEHLPGTHTVHTLQVAVDGVFYADGFLVQHLCGRLENDMQPGPAPPAETETAAETR</sequence>
<dbReference type="SUPFAM" id="SSF69318">
    <property type="entry name" value="Integrin alpha N-terminal domain"/>
    <property type="match status" value="1"/>
</dbReference>
<proteinExistence type="predicted"/>
<evidence type="ECO:0000256" key="2">
    <source>
        <dbReference type="SAM" id="MobiDB-lite"/>
    </source>
</evidence>